<name>A0ABT3J1R7_9RHOB</name>
<dbReference type="RefSeq" id="WP_264771669.1">
    <property type="nucleotide sequence ID" value="NZ_JAPDOG010000006.1"/>
</dbReference>
<dbReference type="HAMAP" id="MF_00156">
    <property type="entry name" value="PanB"/>
    <property type="match status" value="1"/>
</dbReference>
<keyword evidence="4 5" id="KW-0808">Transferase</keyword>
<dbReference type="PANTHER" id="PTHR20881">
    <property type="entry name" value="3-METHYL-2-OXOBUTANOATE HYDROXYMETHYLTRANSFERASE"/>
    <property type="match status" value="1"/>
</dbReference>
<dbReference type="EMBL" id="JAPDOG010000006">
    <property type="protein sequence ID" value="MCW3781631.1"/>
    <property type="molecule type" value="Genomic_DNA"/>
</dbReference>
<organism evidence="6 7">
    <name type="scientific">Defluviimonas salinarum</name>
    <dbReference type="NCBI Taxonomy" id="2992147"/>
    <lineage>
        <taxon>Bacteria</taxon>
        <taxon>Pseudomonadati</taxon>
        <taxon>Pseudomonadota</taxon>
        <taxon>Alphaproteobacteria</taxon>
        <taxon>Rhodobacterales</taxon>
        <taxon>Paracoccaceae</taxon>
        <taxon>Albidovulum</taxon>
    </lineage>
</organism>
<comment type="catalytic activity">
    <reaction evidence="5">
        <text>(6R)-5,10-methylene-5,6,7,8-tetrahydrofolate + 3-methyl-2-oxobutanoate + H2O = 2-dehydropantoate + (6S)-5,6,7,8-tetrahydrofolate</text>
        <dbReference type="Rhea" id="RHEA:11824"/>
        <dbReference type="ChEBI" id="CHEBI:11561"/>
        <dbReference type="ChEBI" id="CHEBI:11851"/>
        <dbReference type="ChEBI" id="CHEBI:15377"/>
        <dbReference type="ChEBI" id="CHEBI:15636"/>
        <dbReference type="ChEBI" id="CHEBI:57453"/>
        <dbReference type="EC" id="2.1.2.11"/>
    </reaction>
</comment>
<dbReference type="CDD" id="cd06557">
    <property type="entry name" value="KPHMT-like"/>
    <property type="match status" value="1"/>
</dbReference>
<feature type="binding site" evidence="5">
    <location>
        <position position="88"/>
    </location>
    <ligand>
        <name>3-methyl-2-oxobutanoate</name>
        <dbReference type="ChEBI" id="CHEBI:11851"/>
    </ligand>
</feature>
<reference evidence="6 7" key="1">
    <citation type="submission" date="2022-10" db="EMBL/GenBank/DDBJ databases">
        <title>Defluviimonas sp. CAU 1641 isolated from mud.</title>
        <authorList>
            <person name="Kim W."/>
        </authorList>
    </citation>
    <scope>NUCLEOTIDE SEQUENCE [LARGE SCALE GENOMIC DNA]</scope>
    <source>
        <strain evidence="6 7">CAU 1641</strain>
    </source>
</reference>
<evidence type="ECO:0000256" key="2">
    <source>
        <dbReference type="ARBA" id="ARBA00011424"/>
    </source>
</evidence>
<protein>
    <recommendedName>
        <fullName evidence="5">3-methyl-2-oxobutanoate hydroxymethyltransferase</fullName>
        <ecNumber evidence="5">2.1.2.11</ecNumber>
    </recommendedName>
    <alternativeName>
        <fullName evidence="5">Ketopantoate hydroxymethyltransferase</fullName>
        <shortName evidence="5">KPHMT</shortName>
    </alternativeName>
</protein>
<comment type="subcellular location">
    <subcellularLocation>
        <location evidence="5">Cytoplasm</location>
    </subcellularLocation>
</comment>
<dbReference type="PIRSF" id="PIRSF000388">
    <property type="entry name" value="Pantoate_hydroxy_MeTrfase"/>
    <property type="match status" value="1"/>
</dbReference>
<keyword evidence="5" id="KW-0963">Cytoplasm</keyword>
<evidence type="ECO:0000256" key="3">
    <source>
        <dbReference type="ARBA" id="ARBA00022655"/>
    </source>
</evidence>
<feature type="binding site" evidence="5">
    <location>
        <position position="88"/>
    </location>
    <ligand>
        <name>Mg(2+)</name>
        <dbReference type="ChEBI" id="CHEBI:18420"/>
    </ligand>
</feature>
<feature type="binding site" evidence="5">
    <location>
        <begin position="49"/>
        <end position="50"/>
    </location>
    <ligand>
        <name>3-methyl-2-oxobutanoate</name>
        <dbReference type="ChEBI" id="CHEBI:11851"/>
    </ligand>
</feature>
<dbReference type="InterPro" id="IPR003700">
    <property type="entry name" value="Pantoate_hydroxy_MeTrfase"/>
</dbReference>
<evidence type="ECO:0000256" key="1">
    <source>
        <dbReference type="ARBA" id="ARBA00008676"/>
    </source>
</evidence>
<accession>A0ABT3J1R7</accession>
<dbReference type="EC" id="2.1.2.11" evidence="5"/>
<sequence length="275" mass="29238">MSATTEIRRPVPPDIRARKGGTPLVVLTAYTTPVARLVDPHCDIVLVGDSVGMVLHGLPSTLHVTMEMMVLHGQAVARGLSRAMMVIDMPFGSYEESPDQAFRNAARLMSETGAAAVKLEGGEHMAGTIAFLTRRGIPVMGHVGLTPQAVNTLGGYRVQGRGEDADRIRRDAAAVVEAGAFAVVLEKVPDALAREITGAVAVPTIGIGASADCDGQVLVVDDMLGLFTAFRPKFVKRYAELGQEADRAIAAYAAEVRARTFPAPEHVFGEEPVRK</sequence>
<keyword evidence="5" id="KW-0479">Metal-binding</keyword>
<comment type="pathway">
    <text evidence="5">Cofactor biosynthesis; (R)-pantothenate biosynthesis; (R)-pantoate from 3-methyl-2-oxobutanoate: step 1/2.</text>
</comment>
<keyword evidence="5" id="KW-0460">Magnesium</keyword>
<gene>
    <name evidence="5 6" type="primary">panB</name>
    <name evidence="6" type="ORF">OM960_08505</name>
</gene>
<feature type="binding site" evidence="5">
    <location>
        <position position="120"/>
    </location>
    <ligand>
        <name>Mg(2+)</name>
        <dbReference type="ChEBI" id="CHEBI:18420"/>
    </ligand>
</feature>
<comment type="subunit">
    <text evidence="2 5">Homodecamer; pentamer of dimers.</text>
</comment>
<dbReference type="Gene3D" id="3.20.20.60">
    <property type="entry name" value="Phosphoenolpyruvate-binding domains"/>
    <property type="match status" value="1"/>
</dbReference>
<comment type="caution">
    <text evidence="6">The sequence shown here is derived from an EMBL/GenBank/DDBJ whole genome shotgun (WGS) entry which is preliminary data.</text>
</comment>
<dbReference type="InterPro" id="IPR015813">
    <property type="entry name" value="Pyrv/PenolPyrv_kinase-like_dom"/>
</dbReference>
<dbReference type="PANTHER" id="PTHR20881:SF0">
    <property type="entry name" value="3-METHYL-2-OXOBUTANOATE HYDROXYMETHYLTRANSFERASE"/>
    <property type="match status" value="1"/>
</dbReference>
<dbReference type="NCBIfam" id="NF001452">
    <property type="entry name" value="PRK00311.1"/>
    <property type="match status" value="1"/>
</dbReference>
<dbReference type="Pfam" id="PF02548">
    <property type="entry name" value="Pantoate_transf"/>
    <property type="match status" value="1"/>
</dbReference>
<evidence type="ECO:0000313" key="7">
    <source>
        <dbReference type="Proteomes" id="UP001207582"/>
    </source>
</evidence>
<feature type="active site" description="Proton acceptor" evidence="5">
    <location>
        <position position="186"/>
    </location>
</feature>
<comment type="similarity">
    <text evidence="1 5">Belongs to the PanB family.</text>
</comment>
<dbReference type="InterPro" id="IPR040442">
    <property type="entry name" value="Pyrv_kinase-like_dom_sf"/>
</dbReference>
<evidence type="ECO:0000256" key="5">
    <source>
        <dbReference type="HAMAP-Rule" id="MF_00156"/>
    </source>
</evidence>
<comment type="cofactor">
    <cofactor evidence="5">
        <name>Mg(2+)</name>
        <dbReference type="ChEBI" id="CHEBI:18420"/>
    </cofactor>
    <text evidence="5">Binds 1 Mg(2+) ion per subunit.</text>
</comment>
<evidence type="ECO:0000313" key="6">
    <source>
        <dbReference type="EMBL" id="MCW3781631.1"/>
    </source>
</evidence>
<proteinExistence type="inferred from homology"/>
<evidence type="ECO:0000256" key="4">
    <source>
        <dbReference type="ARBA" id="ARBA00022679"/>
    </source>
</evidence>
<dbReference type="NCBIfam" id="TIGR00222">
    <property type="entry name" value="panB"/>
    <property type="match status" value="1"/>
</dbReference>
<dbReference type="SUPFAM" id="SSF51621">
    <property type="entry name" value="Phosphoenolpyruvate/pyruvate domain"/>
    <property type="match status" value="1"/>
</dbReference>
<comment type="function">
    <text evidence="5">Catalyzes the reversible reaction in which hydroxymethyl group from 5,10-methylenetetrahydrofolate is transferred onto alpha-ketoisovalerate to form ketopantoate.</text>
</comment>
<dbReference type="GO" id="GO:0003864">
    <property type="term" value="F:3-methyl-2-oxobutanoate hydroxymethyltransferase activity"/>
    <property type="evidence" value="ECO:0007669"/>
    <property type="project" value="UniProtKB-EC"/>
</dbReference>
<feature type="binding site" evidence="5">
    <location>
        <position position="49"/>
    </location>
    <ligand>
        <name>Mg(2+)</name>
        <dbReference type="ChEBI" id="CHEBI:18420"/>
    </ligand>
</feature>
<dbReference type="Proteomes" id="UP001207582">
    <property type="component" value="Unassembled WGS sequence"/>
</dbReference>
<keyword evidence="7" id="KW-1185">Reference proteome</keyword>
<feature type="binding site" evidence="5">
    <location>
        <position position="118"/>
    </location>
    <ligand>
        <name>3-methyl-2-oxobutanoate</name>
        <dbReference type="ChEBI" id="CHEBI:11851"/>
    </ligand>
</feature>
<keyword evidence="3 5" id="KW-0566">Pantothenate biosynthesis</keyword>